<dbReference type="InParanoid" id="A0A369JJS8"/>
<comment type="similarity">
    <text evidence="2">Belongs to the REXO1/REXO3 family.</text>
</comment>
<name>A0A369JJS8_HYPMA</name>
<evidence type="ECO:0000256" key="3">
    <source>
        <dbReference type="ARBA" id="ARBA00022722"/>
    </source>
</evidence>
<dbReference type="AlphaFoldDB" id="A0A369JJS8"/>
<sequence>MFSSLGLFQTLACPEKDTCTRRPCVFSHRADLPAPLPLSIQVRDSTQPSSSKSTIPSKRAVPASPHRVGSAPPTPNGEPPRKLQKLGVKQRPLPVLTSSHTDTGVPVLRVNAAQSQVAIPVRQTMLKTLYDHFVVLYQKVLQASPTIASEHALKQEDEIYKKSSKLTYRNAIIQCAAALKRRPIPDSLSHASVGTEAELTARAESRKAINSLRITRSHMEPYLLSMEEMVKWGYFVQIPDGPGGHEPSLEGKIAKCERCSQPFQVKRQEEADVCIHHWGKPYTTVMNGEKTRLYNCCSRPVADSEGCTHGPHVFYESKAEDLHARYPFSHLQPGTASSTALDVAAIDCEMIYTTAGMRVARVSVVDGSGMEVFDELVRMDAGVEVIDYITRFSGITAENHAKAILPLASIRKSLDSFISAETVLIGHALDNDLKTLRIIHHKCVDTVALFPHRAGPPYRRSLRDLVRENLGILIQTGDASVGHSSVEDAVATLDLVRWHILNKPKPKPKPSPTSVALNVNDNQT</sequence>
<dbReference type="InterPro" id="IPR047021">
    <property type="entry name" value="REXO1/3/4-like"/>
</dbReference>
<dbReference type="GO" id="GO:0005634">
    <property type="term" value="C:nucleus"/>
    <property type="evidence" value="ECO:0007669"/>
    <property type="project" value="UniProtKB-SubCell"/>
</dbReference>
<dbReference type="SMART" id="SM00479">
    <property type="entry name" value="EXOIII"/>
    <property type="match status" value="1"/>
</dbReference>
<reference evidence="9" key="1">
    <citation type="submission" date="2018-04" db="EMBL/GenBank/DDBJ databases">
        <title>Whole genome sequencing of Hypsizygus marmoreus.</title>
        <authorList>
            <person name="Choi I.-G."/>
            <person name="Min B."/>
            <person name="Kim J.-G."/>
            <person name="Kim S."/>
            <person name="Oh Y.-L."/>
            <person name="Kong W.-S."/>
            <person name="Park H."/>
            <person name="Jeong J."/>
            <person name="Song E.-S."/>
        </authorList>
    </citation>
    <scope>NUCLEOTIDE SEQUENCE [LARGE SCALE GENOMIC DNA]</scope>
    <source>
        <strain evidence="9">51987-8</strain>
    </source>
</reference>
<keyword evidence="6" id="KW-0539">Nucleus</keyword>
<dbReference type="Gene3D" id="3.30.420.10">
    <property type="entry name" value="Ribonuclease H-like superfamily/Ribonuclease H"/>
    <property type="match status" value="1"/>
</dbReference>
<dbReference type="GO" id="GO:0004527">
    <property type="term" value="F:exonuclease activity"/>
    <property type="evidence" value="ECO:0007669"/>
    <property type="project" value="UniProtKB-KW"/>
</dbReference>
<dbReference type="InterPro" id="IPR013520">
    <property type="entry name" value="Ribonucl_H"/>
</dbReference>
<keyword evidence="3" id="KW-0540">Nuclease</keyword>
<feature type="region of interest" description="Disordered" evidence="7">
    <location>
        <begin position="42"/>
        <end position="85"/>
    </location>
</feature>
<keyword evidence="5 9" id="KW-0269">Exonuclease</keyword>
<dbReference type="EMBL" id="LUEZ02000049">
    <property type="protein sequence ID" value="RDB22461.1"/>
    <property type="molecule type" value="Genomic_DNA"/>
</dbReference>
<accession>A0A369JJS8</accession>
<dbReference type="CDD" id="cd06145">
    <property type="entry name" value="REX1_like"/>
    <property type="match status" value="1"/>
</dbReference>
<feature type="domain" description="Exonuclease" evidence="8">
    <location>
        <begin position="342"/>
        <end position="505"/>
    </location>
</feature>
<protein>
    <submittedName>
        <fullName evidence="9">Exonuclease GOR</fullName>
    </submittedName>
</protein>
<dbReference type="FunFam" id="3.30.420.10:FF:000031">
    <property type="entry name" value="RNA exonuclease 1"/>
    <property type="match status" value="1"/>
</dbReference>
<keyword evidence="4" id="KW-0378">Hydrolase</keyword>
<dbReference type="OrthoDB" id="8191639at2759"/>
<dbReference type="PANTHER" id="PTHR12801">
    <property type="entry name" value="RNA EXONUCLEASE REXO1 / RECO3 FAMILY MEMBER-RELATED"/>
    <property type="match status" value="1"/>
</dbReference>
<dbReference type="Proteomes" id="UP000076154">
    <property type="component" value="Unassembled WGS sequence"/>
</dbReference>
<evidence type="ECO:0000256" key="5">
    <source>
        <dbReference type="ARBA" id="ARBA00022839"/>
    </source>
</evidence>
<dbReference type="GO" id="GO:0003676">
    <property type="term" value="F:nucleic acid binding"/>
    <property type="evidence" value="ECO:0007669"/>
    <property type="project" value="InterPro"/>
</dbReference>
<evidence type="ECO:0000313" key="9">
    <source>
        <dbReference type="EMBL" id="RDB22461.1"/>
    </source>
</evidence>
<evidence type="ECO:0000259" key="8">
    <source>
        <dbReference type="SMART" id="SM00479"/>
    </source>
</evidence>
<evidence type="ECO:0000313" key="10">
    <source>
        <dbReference type="Proteomes" id="UP000076154"/>
    </source>
</evidence>
<evidence type="ECO:0000256" key="7">
    <source>
        <dbReference type="SAM" id="MobiDB-lite"/>
    </source>
</evidence>
<dbReference type="InterPro" id="IPR012337">
    <property type="entry name" value="RNaseH-like_sf"/>
</dbReference>
<comment type="caution">
    <text evidence="9">The sequence shown here is derived from an EMBL/GenBank/DDBJ whole genome shotgun (WGS) entry which is preliminary data.</text>
</comment>
<evidence type="ECO:0000256" key="1">
    <source>
        <dbReference type="ARBA" id="ARBA00004123"/>
    </source>
</evidence>
<dbReference type="SUPFAM" id="SSF53098">
    <property type="entry name" value="Ribonuclease H-like"/>
    <property type="match status" value="1"/>
</dbReference>
<feature type="compositionally biased region" description="Polar residues" evidence="7">
    <location>
        <begin position="512"/>
        <end position="524"/>
    </location>
</feature>
<proteinExistence type="inferred from homology"/>
<evidence type="ECO:0000256" key="4">
    <source>
        <dbReference type="ARBA" id="ARBA00022801"/>
    </source>
</evidence>
<dbReference type="GO" id="GO:0010629">
    <property type="term" value="P:negative regulation of gene expression"/>
    <property type="evidence" value="ECO:0007669"/>
    <property type="project" value="UniProtKB-ARBA"/>
</dbReference>
<dbReference type="FunCoup" id="A0A369JJS8">
    <property type="interactions" value="224"/>
</dbReference>
<feature type="compositionally biased region" description="Polar residues" evidence="7">
    <location>
        <begin position="42"/>
        <end position="56"/>
    </location>
</feature>
<dbReference type="InterPro" id="IPR034922">
    <property type="entry name" value="REX1-like_exo"/>
</dbReference>
<gene>
    <name evidence="9" type="primary">REXO1L1</name>
    <name evidence="9" type="ORF">Hypma_010079</name>
</gene>
<dbReference type="STRING" id="39966.A0A369JJS8"/>
<dbReference type="InterPro" id="IPR036397">
    <property type="entry name" value="RNaseH_sf"/>
</dbReference>
<evidence type="ECO:0000256" key="6">
    <source>
        <dbReference type="ARBA" id="ARBA00023242"/>
    </source>
</evidence>
<evidence type="ECO:0000256" key="2">
    <source>
        <dbReference type="ARBA" id="ARBA00006357"/>
    </source>
</evidence>
<comment type="subcellular location">
    <subcellularLocation>
        <location evidence="1">Nucleus</location>
    </subcellularLocation>
</comment>
<feature type="region of interest" description="Disordered" evidence="7">
    <location>
        <begin position="504"/>
        <end position="524"/>
    </location>
</feature>
<dbReference type="PANTHER" id="PTHR12801:SF115">
    <property type="entry name" value="FI18136P1-RELATED"/>
    <property type="match status" value="1"/>
</dbReference>
<keyword evidence="10" id="KW-1185">Reference proteome</keyword>
<organism evidence="9 10">
    <name type="scientific">Hypsizygus marmoreus</name>
    <name type="common">White beech mushroom</name>
    <name type="synonym">Agaricus marmoreus</name>
    <dbReference type="NCBI Taxonomy" id="39966"/>
    <lineage>
        <taxon>Eukaryota</taxon>
        <taxon>Fungi</taxon>
        <taxon>Dikarya</taxon>
        <taxon>Basidiomycota</taxon>
        <taxon>Agaricomycotina</taxon>
        <taxon>Agaricomycetes</taxon>
        <taxon>Agaricomycetidae</taxon>
        <taxon>Agaricales</taxon>
        <taxon>Tricholomatineae</taxon>
        <taxon>Lyophyllaceae</taxon>
        <taxon>Hypsizygus</taxon>
    </lineage>
</organism>